<gene>
    <name evidence="2" type="ORF">NRK68_01070</name>
</gene>
<dbReference type="Proteomes" id="UP001057738">
    <property type="component" value="Chromosome"/>
</dbReference>
<accession>A0ABY5PPA7</accession>
<evidence type="ECO:0000313" key="3">
    <source>
        <dbReference type="Proteomes" id="UP001057738"/>
    </source>
</evidence>
<keyword evidence="3" id="KW-1185">Reference proteome</keyword>
<name>A0ABY5PPA7_9ACTN</name>
<proteinExistence type="predicted"/>
<dbReference type="GeneID" id="95572029"/>
<protein>
    <submittedName>
        <fullName evidence="2">Uncharacterized protein</fullName>
    </submittedName>
</protein>
<feature type="region of interest" description="Disordered" evidence="1">
    <location>
        <begin position="1"/>
        <end position="64"/>
    </location>
</feature>
<dbReference type="EMBL" id="CP102514">
    <property type="protein sequence ID" value="UUY45927.1"/>
    <property type="molecule type" value="Genomic_DNA"/>
</dbReference>
<evidence type="ECO:0000313" key="2">
    <source>
        <dbReference type="EMBL" id="UUY45927.1"/>
    </source>
</evidence>
<reference evidence="2" key="1">
    <citation type="submission" date="2022-08" db="EMBL/GenBank/DDBJ databases">
        <authorList>
            <person name="Tian L."/>
        </authorList>
    </citation>
    <scope>NUCLEOTIDE SEQUENCE</scope>
    <source>
        <strain evidence="2">CM253</strain>
    </source>
</reference>
<dbReference type="RefSeq" id="WP_257854464.1">
    <property type="nucleotide sequence ID" value="NZ_CP102514.1"/>
</dbReference>
<evidence type="ECO:0000256" key="1">
    <source>
        <dbReference type="SAM" id="MobiDB-lite"/>
    </source>
</evidence>
<organism evidence="2 3">
    <name type="scientific">Streptomyces yangpuensis</name>
    <dbReference type="NCBI Taxonomy" id="1648182"/>
    <lineage>
        <taxon>Bacteria</taxon>
        <taxon>Bacillati</taxon>
        <taxon>Actinomycetota</taxon>
        <taxon>Actinomycetes</taxon>
        <taxon>Kitasatosporales</taxon>
        <taxon>Streptomycetaceae</taxon>
        <taxon>Streptomyces</taxon>
    </lineage>
</organism>
<sequence length="64" mass="7695">MSGMQDKRQQPGKGREEQEHLQRRRPGQDEPQDRQGRPNHERGRQDPTREREQEMDDDMRDGVL</sequence>
<feature type="compositionally biased region" description="Acidic residues" evidence="1">
    <location>
        <begin position="53"/>
        <end position="64"/>
    </location>
</feature>
<feature type="compositionally biased region" description="Basic and acidic residues" evidence="1">
    <location>
        <begin position="1"/>
        <end position="52"/>
    </location>
</feature>